<name>A0A0W1A2P5_9GAMM</name>
<dbReference type="AlphaFoldDB" id="A0A0W1A2P5"/>
<accession>A0A0W1A2P5</accession>
<sequence>MFKNISFFGLRQKPAVSFSRPYSDFQLVTDKHVPATDVVWHRVHGQVSEAVFKDGFSGRENLPTDNLKSYIAFNTKFGGFGGTVSIEKAVEFAKSGANNIKNFVYSSVNPNQKISIPAFIREMTDTISESATASKINEMEVMALGDIEPEFVFYATDDLENLARGNEVENLMHRANPKLPATYRSSDVATPASILLHLAKSGCTDIIAEFVQKQLFSVDDLVQLAKQTGSSELSGCLDCIHLGDNFGRLSAN</sequence>
<keyword evidence="2" id="KW-1185">Reference proteome</keyword>
<proteinExistence type="predicted"/>
<comment type="caution">
    <text evidence="1">The sequence shown here is derived from an EMBL/GenBank/DDBJ whole genome shotgun (WGS) entry which is preliminary data.</text>
</comment>
<protein>
    <recommendedName>
        <fullName evidence="3">Dot/Icm T4SS effector</fullName>
    </recommendedName>
</protein>
<dbReference type="Proteomes" id="UP000054729">
    <property type="component" value="Unassembled WGS sequence"/>
</dbReference>
<dbReference type="OrthoDB" id="5656265at2"/>
<reference evidence="1 2" key="1">
    <citation type="submission" date="2015-11" db="EMBL/GenBank/DDBJ databases">
        <title>Genomic analysis of 38 Legionella species identifies large and diverse effector repertoires.</title>
        <authorList>
            <person name="Burstein D."/>
            <person name="Amaro F."/>
            <person name="Zusman T."/>
            <person name="Lifshitz Z."/>
            <person name="Cohen O."/>
            <person name="Gilbert J.A."/>
            <person name="Pupko T."/>
            <person name="Shuman H.A."/>
            <person name="Segal G."/>
        </authorList>
    </citation>
    <scope>NUCLEOTIDE SEQUENCE [LARGE SCALE GENOMIC DNA]</scope>
    <source>
        <strain evidence="1 2">ATCC 51914</strain>
    </source>
</reference>
<dbReference type="EMBL" id="LNZB01000056">
    <property type="protein sequence ID" value="KTD75629.1"/>
    <property type="molecule type" value="Genomic_DNA"/>
</dbReference>
<dbReference type="PATRIC" id="fig|66969.6.peg.2777"/>
<gene>
    <name evidence="1" type="ORF">Lwal_2567</name>
</gene>
<evidence type="ECO:0000313" key="1">
    <source>
        <dbReference type="EMBL" id="KTD75629.1"/>
    </source>
</evidence>
<organism evidence="1 2">
    <name type="scientific">Legionella waltersii</name>
    <dbReference type="NCBI Taxonomy" id="66969"/>
    <lineage>
        <taxon>Bacteria</taxon>
        <taxon>Pseudomonadati</taxon>
        <taxon>Pseudomonadota</taxon>
        <taxon>Gammaproteobacteria</taxon>
        <taxon>Legionellales</taxon>
        <taxon>Legionellaceae</taxon>
        <taxon>Legionella</taxon>
    </lineage>
</organism>
<evidence type="ECO:0000313" key="2">
    <source>
        <dbReference type="Proteomes" id="UP000054729"/>
    </source>
</evidence>
<dbReference type="RefSeq" id="WP_058481193.1">
    <property type="nucleotide sequence ID" value="NZ_CAAAIQ010000013.1"/>
</dbReference>
<evidence type="ECO:0008006" key="3">
    <source>
        <dbReference type="Google" id="ProtNLM"/>
    </source>
</evidence>